<reference evidence="2 3" key="1">
    <citation type="submission" date="2018-07" db="EMBL/GenBank/DDBJ databases">
        <title>Modular assembly of carbohydrate-degrading microbial communities in the ocean.</title>
        <authorList>
            <person name="Enke T.N."/>
            <person name="Datta M.S."/>
            <person name="Schwartzman J.A."/>
            <person name="Cermak N."/>
            <person name="Schmitz D.A."/>
            <person name="Barrere J."/>
            <person name="Cordero O.X."/>
        </authorList>
    </citation>
    <scope>NUCLEOTIDE SEQUENCE [LARGE SCALE GENOMIC DNA]</scope>
    <source>
        <strain evidence="2 3">C3M10</strain>
    </source>
</reference>
<evidence type="ECO:0000313" key="2">
    <source>
        <dbReference type="EMBL" id="RBW55913.1"/>
    </source>
</evidence>
<feature type="region of interest" description="Disordered" evidence="1">
    <location>
        <begin position="22"/>
        <end position="52"/>
    </location>
</feature>
<dbReference type="RefSeq" id="WP_113823272.1">
    <property type="nucleotide sequence ID" value="NZ_QOCE01000028.1"/>
</dbReference>
<name>A0A366X1V1_9RHOB</name>
<dbReference type="Proteomes" id="UP000252706">
    <property type="component" value="Unassembled WGS sequence"/>
</dbReference>
<organism evidence="2 3">
    <name type="scientific">Phaeobacter gallaeciensis</name>
    <dbReference type="NCBI Taxonomy" id="60890"/>
    <lineage>
        <taxon>Bacteria</taxon>
        <taxon>Pseudomonadati</taxon>
        <taxon>Pseudomonadota</taxon>
        <taxon>Alphaproteobacteria</taxon>
        <taxon>Rhodobacterales</taxon>
        <taxon>Roseobacteraceae</taxon>
        <taxon>Phaeobacter</taxon>
    </lineage>
</organism>
<protein>
    <submittedName>
        <fullName evidence="2">Uncharacterized protein</fullName>
    </submittedName>
</protein>
<gene>
    <name evidence="2" type="ORF">DS909_09785</name>
</gene>
<evidence type="ECO:0000313" key="3">
    <source>
        <dbReference type="Proteomes" id="UP000252706"/>
    </source>
</evidence>
<sequence length="85" mass="9370">MFDQDPESATIELLVAIKLNPDGGTGKTRTKRPHSNRVTLVGEDSEPGLLDSRDNSFQTVLATDLRGLFRALSRMASHCVTTQRQ</sequence>
<comment type="caution">
    <text evidence="2">The sequence shown here is derived from an EMBL/GenBank/DDBJ whole genome shotgun (WGS) entry which is preliminary data.</text>
</comment>
<evidence type="ECO:0000256" key="1">
    <source>
        <dbReference type="SAM" id="MobiDB-lite"/>
    </source>
</evidence>
<dbReference type="EMBL" id="QOCE01000028">
    <property type="protein sequence ID" value="RBW55913.1"/>
    <property type="molecule type" value="Genomic_DNA"/>
</dbReference>
<dbReference type="AlphaFoldDB" id="A0A366X1V1"/>
<accession>A0A366X1V1</accession>
<proteinExistence type="predicted"/>